<organism evidence="2 3">
    <name type="scientific">Tateyamaria omphalii</name>
    <dbReference type="NCBI Taxonomy" id="299262"/>
    <lineage>
        <taxon>Bacteria</taxon>
        <taxon>Pseudomonadati</taxon>
        <taxon>Pseudomonadota</taxon>
        <taxon>Alphaproteobacteria</taxon>
        <taxon>Rhodobacterales</taxon>
        <taxon>Roseobacteraceae</taxon>
        <taxon>Tateyamaria</taxon>
    </lineage>
</organism>
<dbReference type="EMBL" id="CP019313">
    <property type="protein sequence ID" value="APX14030.1"/>
    <property type="molecule type" value="Genomic_DNA"/>
</dbReference>
<sequence length="347" mass="38622">MAIRTQTRPQDGALNMAEISVLLPVYNGAAYLDETLASLRQQDFSAFEVLCIDDCSTDDSRAVIQRHADADDRITYMNTGQNLGSAAKAVNFAAPHATGRWFVYSSQDDLFSPDWLSQLHARAVETGADAVLPDVVFYHRDGAEDRRITGYRGDRTAILSGREAFVASLDWTIPGNALWPMRLLKTNGFDDFNAFADEYTVRRFFLACDSIAFCEGVFFYRQDNAAAITKGPSAARLDAADASLRLWQLICDNDFGPDVHGPFALRTLRAAIRAQAIVFNAPHLASEMPRLTEVWRAMHCSEAFQTSLAASGSSAFKRSVYQRAVRSHAWFLRLARLSALMARRKSR</sequence>
<dbReference type="PANTHER" id="PTHR43685">
    <property type="entry name" value="GLYCOSYLTRANSFERASE"/>
    <property type="match status" value="1"/>
</dbReference>
<protein>
    <recommendedName>
        <fullName evidence="1">Glycosyltransferase 2-like domain-containing protein</fullName>
    </recommendedName>
</protein>
<dbReference type="InterPro" id="IPR001173">
    <property type="entry name" value="Glyco_trans_2-like"/>
</dbReference>
<accession>A0A1P8N138</accession>
<dbReference type="Gene3D" id="3.90.550.10">
    <property type="entry name" value="Spore Coat Polysaccharide Biosynthesis Protein SpsA, Chain A"/>
    <property type="match status" value="1"/>
</dbReference>
<evidence type="ECO:0000313" key="2">
    <source>
        <dbReference type="EMBL" id="APX14030.1"/>
    </source>
</evidence>
<keyword evidence="3" id="KW-1185">Reference proteome</keyword>
<feature type="domain" description="Glycosyltransferase 2-like" evidence="1">
    <location>
        <begin position="20"/>
        <end position="151"/>
    </location>
</feature>
<geneLocation type="plasmid" evidence="2 3">
    <name>pDOK1-4-1</name>
</geneLocation>
<evidence type="ECO:0000259" key="1">
    <source>
        <dbReference type="Pfam" id="PF00535"/>
    </source>
</evidence>
<dbReference type="CDD" id="cd00761">
    <property type="entry name" value="Glyco_tranf_GTA_type"/>
    <property type="match status" value="1"/>
</dbReference>
<dbReference type="SUPFAM" id="SSF53448">
    <property type="entry name" value="Nucleotide-diphospho-sugar transferases"/>
    <property type="match status" value="1"/>
</dbReference>
<dbReference type="PANTHER" id="PTHR43685:SF2">
    <property type="entry name" value="GLYCOSYLTRANSFERASE 2-LIKE DOMAIN-CONTAINING PROTEIN"/>
    <property type="match status" value="1"/>
</dbReference>
<dbReference type="KEGG" id="tom:BWR18_19380"/>
<dbReference type="Proteomes" id="UP000186336">
    <property type="component" value="Plasmid pDOK1-4-1"/>
</dbReference>
<dbReference type="InterPro" id="IPR029044">
    <property type="entry name" value="Nucleotide-diphossugar_trans"/>
</dbReference>
<dbReference type="Pfam" id="PF00535">
    <property type="entry name" value="Glycos_transf_2"/>
    <property type="match status" value="1"/>
</dbReference>
<gene>
    <name evidence="2" type="ORF">BWR18_19380</name>
</gene>
<dbReference type="InterPro" id="IPR050834">
    <property type="entry name" value="Glycosyltransf_2"/>
</dbReference>
<name>A0A1P8N138_9RHOB</name>
<reference evidence="2 3" key="1">
    <citation type="submission" date="2017-01" db="EMBL/GenBank/DDBJ databases">
        <title>Complete genome of Tateyamaria omphalii DOK1-4 isolated from seawater in Dokdo.</title>
        <authorList>
            <person name="Kim J.H."/>
            <person name="Chi W.-J."/>
        </authorList>
    </citation>
    <scope>NUCLEOTIDE SEQUENCE [LARGE SCALE GENOMIC DNA]</scope>
    <source>
        <strain evidence="2 3">DOK1-4</strain>
        <plasmid evidence="2 3">pDOK1-4-1</plasmid>
    </source>
</reference>
<keyword evidence="2" id="KW-0614">Plasmid</keyword>
<proteinExistence type="predicted"/>
<evidence type="ECO:0000313" key="3">
    <source>
        <dbReference type="Proteomes" id="UP000186336"/>
    </source>
</evidence>
<dbReference type="AlphaFoldDB" id="A0A1P8N138"/>